<dbReference type="InterPro" id="IPR036259">
    <property type="entry name" value="MFS_trans_sf"/>
</dbReference>
<dbReference type="Gene3D" id="1.20.1250.20">
    <property type="entry name" value="MFS general substrate transporter like domains"/>
    <property type="match status" value="1"/>
</dbReference>
<feature type="transmembrane region" description="Helical" evidence="6">
    <location>
        <begin position="118"/>
        <end position="138"/>
    </location>
</feature>
<evidence type="ECO:0000313" key="7">
    <source>
        <dbReference type="EMBL" id="CAK8054480.1"/>
    </source>
</evidence>
<accession>A0ABP0ERN5</accession>
<keyword evidence="8" id="KW-1185">Reference proteome</keyword>
<organism evidence="7 8">
    <name type="scientific">Eupransor demetentiae</name>
    <dbReference type="NCBI Taxonomy" id="3109584"/>
    <lineage>
        <taxon>Bacteria</taxon>
        <taxon>Bacillati</taxon>
        <taxon>Bacillota</taxon>
        <taxon>Bacilli</taxon>
        <taxon>Lactobacillales</taxon>
        <taxon>Lactobacillaceae</taxon>
        <taxon>Eupransor</taxon>
    </lineage>
</organism>
<dbReference type="EMBL" id="CAWVOH010000002">
    <property type="protein sequence ID" value="CAK8054480.1"/>
    <property type="molecule type" value="Genomic_DNA"/>
</dbReference>
<comment type="caution">
    <text evidence="7">The sequence shown here is derived from an EMBL/GenBank/DDBJ whole genome shotgun (WGS) entry which is preliminary data.</text>
</comment>
<feature type="transmembrane region" description="Helical" evidence="6">
    <location>
        <begin position="89"/>
        <end position="106"/>
    </location>
</feature>
<evidence type="ECO:0000256" key="4">
    <source>
        <dbReference type="ARBA" id="ARBA00022989"/>
    </source>
</evidence>
<dbReference type="Pfam" id="PF07690">
    <property type="entry name" value="MFS_1"/>
    <property type="match status" value="1"/>
</dbReference>
<dbReference type="Proteomes" id="UP001314241">
    <property type="component" value="Unassembled WGS sequence"/>
</dbReference>
<evidence type="ECO:0000256" key="6">
    <source>
        <dbReference type="SAM" id="Phobius"/>
    </source>
</evidence>
<sequence length="298" mass="32766">MPQENSKKHQLPQRSLAYLFYLSFGIFGTQMAFGLESSQLGRLFQTIGASPELLGIIFIIPPLTGLFVQPIIGKYSDQTWLPKLGGRRVPYLIIGSILTALTLILLPNSGSFGWPTTIAVWVATAILGIFMIASNIAVQPYKMMVGDLVNQEQRGQAYSIQSQLLNAGATIASITPFVMTTFGMANTAEAGVVPATVKYAFYLAAFALLVSATITVVKIKENNPIEFAAVHGGDVDQPRKSMWQLTKEAPRIFWLVGLVQFFGFFAVSYLWFTVQDFWRITSTTPLIPTALGTKWVVI</sequence>
<proteinExistence type="predicted"/>
<dbReference type="PANTHER" id="PTHR19432:SF35">
    <property type="entry name" value="SOLUTE CARRIER FAMILY 45 MEMBER 3 ISOFORM X1"/>
    <property type="match status" value="1"/>
</dbReference>
<feature type="transmembrane region" description="Helical" evidence="6">
    <location>
        <begin position="16"/>
        <end position="35"/>
    </location>
</feature>
<evidence type="ECO:0000313" key="8">
    <source>
        <dbReference type="Proteomes" id="UP001314241"/>
    </source>
</evidence>
<dbReference type="InterPro" id="IPR011701">
    <property type="entry name" value="MFS"/>
</dbReference>
<feature type="transmembrane region" description="Helical" evidence="6">
    <location>
        <begin position="47"/>
        <end position="68"/>
    </location>
</feature>
<evidence type="ECO:0000256" key="1">
    <source>
        <dbReference type="ARBA" id="ARBA00004651"/>
    </source>
</evidence>
<keyword evidence="5 6" id="KW-0472">Membrane</keyword>
<gene>
    <name evidence="7" type="ORF">R54876_GBNLAHCA_01049</name>
</gene>
<evidence type="ECO:0000256" key="5">
    <source>
        <dbReference type="ARBA" id="ARBA00023136"/>
    </source>
</evidence>
<keyword evidence="2" id="KW-0813">Transport</keyword>
<dbReference type="PANTHER" id="PTHR19432">
    <property type="entry name" value="SUGAR TRANSPORTER"/>
    <property type="match status" value="1"/>
</dbReference>
<feature type="transmembrane region" description="Helical" evidence="6">
    <location>
        <begin position="199"/>
        <end position="217"/>
    </location>
</feature>
<evidence type="ECO:0000256" key="3">
    <source>
        <dbReference type="ARBA" id="ARBA00022692"/>
    </source>
</evidence>
<feature type="transmembrane region" description="Helical" evidence="6">
    <location>
        <begin position="158"/>
        <end position="179"/>
    </location>
</feature>
<evidence type="ECO:0000256" key="2">
    <source>
        <dbReference type="ARBA" id="ARBA00022448"/>
    </source>
</evidence>
<protein>
    <submittedName>
        <fullName evidence="7">Na+/melibiose symporter or related transporter (MelB)</fullName>
    </submittedName>
</protein>
<comment type="subcellular location">
    <subcellularLocation>
        <location evidence="1">Cell membrane</location>
        <topology evidence="1">Multi-pass membrane protein</topology>
    </subcellularLocation>
</comment>
<name>A0ABP0ERN5_9LACO</name>
<reference evidence="7 8" key="1">
    <citation type="submission" date="2024-01" db="EMBL/GenBank/DDBJ databases">
        <authorList>
            <person name="Botero Cardona J."/>
        </authorList>
    </citation>
    <scope>NUCLEOTIDE SEQUENCE [LARGE SCALE GENOMIC DNA]</scope>
    <source>
        <strain evidence="7 8">LMG 33000</strain>
    </source>
</reference>
<feature type="transmembrane region" description="Helical" evidence="6">
    <location>
        <begin position="252"/>
        <end position="272"/>
    </location>
</feature>
<dbReference type="SUPFAM" id="SSF103473">
    <property type="entry name" value="MFS general substrate transporter"/>
    <property type="match status" value="1"/>
</dbReference>
<keyword evidence="3 6" id="KW-0812">Transmembrane</keyword>
<dbReference type="RefSeq" id="WP_349642028.1">
    <property type="nucleotide sequence ID" value="NZ_CAWVOH010000002.1"/>
</dbReference>
<keyword evidence="4 6" id="KW-1133">Transmembrane helix</keyword>